<feature type="region of interest" description="Disordered" evidence="2">
    <location>
        <begin position="133"/>
        <end position="159"/>
    </location>
</feature>
<dbReference type="PANTHER" id="PTHR31286:SF133">
    <property type="entry name" value="TA11-LIKE NON-LTR RETROELEMENT PROTEIN-RELATED"/>
    <property type="match status" value="1"/>
</dbReference>
<dbReference type="GO" id="GO:0008270">
    <property type="term" value="F:zinc ion binding"/>
    <property type="evidence" value="ECO:0007669"/>
    <property type="project" value="UniProtKB-KW"/>
</dbReference>
<dbReference type="PANTHER" id="PTHR31286">
    <property type="entry name" value="GLYCINE-RICH CELL WALL STRUCTURAL PROTEIN 1.8-LIKE"/>
    <property type="match status" value="1"/>
</dbReference>
<proteinExistence type="predicted"/>
<dbReference type="GO" id="GO:0003676">
    <property type="term" value="F:nucleic acid binding"/>
    <property type="evidence" value="ECO:0007669"/>
    <property type="project" value="InterPro"/>
</dbReference>
<dbReference type="InterPro" id="IPR040256">
    <property type="entry name" value="At4g02000-like"/>
</dbReference>
<organism evidence="4">
    <name type="scientific">Brassica campestris</name>
    <name type="common">Field mustard</name>
    <dbReference type="NCBI Taxonomy" id="3711"/>
    <lineage>
        <taxon>Eukaryota</taxon>
        <taxon>Viridiplantae</taxon>
        <taxon>Streptophyta</taxon>
        <taxon>Embryophyta</taxon>
        <taxon>Tracheophyta</taxon>
        <taxon>Spermatophyta</taxon>
        <taxon>Magnoliopsida</taxon>
        <taxon>eudicotyledons</taxon>
        <taxon>Gunneridae</taxon>
        <taxon>Pentapetalae</taxon>
        <taxon>rosids</taxon>
        <taxon>malvids</taxon>
        <taxon>Brassicales</taxon>
        <taxon>Brassicaceae</taxon>
        <taxon>Brassiceae</taxon>
        <taxon>Brassica</taxon>
    </lineage>
</organism>
<accession>A0A3P5Z5G9</accession>
<sequence>MLTHKPRLDPFNIGEAKILVEIELDKNFPKKIALDDKLGNIFLVDVVYSWIPSTCERCGSLGHKAKRCLLKEDKLVLNNESKQDQEEVEIPVVDINPLLVNTASSKETPASNMPKVSTDILPIQTVAKFSTVLQPHHSPSQSGGSETSSEPQGATSPQDSSIAFEHLFPSAKSTSASTLAGSPSAHTTPAQVMDNVPSAIISNEGATPSGNDPTIMTPHSTKFIQEHGNMESDFHINEQMDEYGSVSRGGRLLKRTQRYQEMEWHTVRWAEETEVVRGRGS</sequence>
<evidence type="ECO:0000256" key="2">
    <source>
        <dbReference type="SAM" id="MobiDB-lite"/>
    </source>
</evidence>
<keyword evidence="1" id="KW-0479">Metal-binding</keyword>
<feature type="compositionally biased region" description="Low complexity" evidence="2">
    <location>
        <begin position="138"/>
        <end position="152"/>
    </location>
</feature>
<keyword evidence="1" id="KW-0862">Zinc</keyword>
<feature type="domain" description="CCHC-type" evidence="3">
    <location>
        <begin position="55"/>
        <end position="68"/>
    </location>
</feature>
<evidence type="ECO:0000259" key="3">
    <source>
        <dbReference type="PROSITE" id="PS50158"/>
    </source>
</evidence>
<dbReference type="InterPro" id="IPR001878">
    <property type="entry name" value="Znf_CCHC"/>
</dbReference>
<dbReference type="EMBL" id="LR031570">
    <property type="protein sequence ID" value="VDC70985.1"/>
    <property type="molecule type" value="Genomic_DNA"/>
</dbReference>
<dbReference type="AlphaFoldDB" id="A0A3P5Z5G9"/>
<dbReference type="PROSITE" id="PS50158">
    <property type="entry name" value="ZF_CCHC"/>
    <property type="match status" value="1"/>
</dbReference>
<reference evidence="4" key="1">
    <citation type="submission" date="2018-11" db="EMBL/GenBank/DDBJ databases">
        <authorList>
            <consortium name="Genoscope - CEA"/>
            <person name="William W."/>
        </authorList>
    </citation>
    <scope>NUCLEOTIDE SEQUENCE</scope>
</reference>
<protein>
    <recommendedName>
        <fullName evidence="3">CCHC-type domain-containing protein</fullName>
    </recommendedName>
</protein>
<evidence type="ECO:0000256" key="1">
    <source>
        <dbReference type="PROSITE-ProRule" id="PRU00047"/>
    </source>
</evidence>
<keyword evidence="1" id="KW-0863">Zinc-finger</keyword>
<evidence type="ECO:0000313" key="4">
    <source>
        <dbReference type="EMBL" id="VDC70985.1"/>
    </source>
</evidence>
<name>A0A3P5Z5G9_BRACM</name>
<gene>
    <name evidence="4" type="ORF">BRAA05T20699Z</name>
</gene>